<evidence type="ECO:0000313" key="4">
    <source>
        <dbReference type="Proteomes" id="UP000285376"/>
    </source>
</evidence>
<dbReference type="Proteomes" id="UP000285376">
    <property type="component" value="Unassembled WGS sequence"/>
</dbReference>
<evidence type="ECO:0000256" key="1">
    <source>
        <dbReference type="SAM" id="MobiDB-lite"/>
    </source>
</evidence>
<accession>A0A417ZBG6</accession>
<dbReference type="InterPro" id="IPR045851">
    <property type="entry name" value="AMP-bd_C_sf"/>
</dbReference>
<reference evidence="3 4" key="1">
    <citation type="submission" date="2018-08" db="EMBL/GenBank/DDBJ databases">
        <title>Whole genome sequence analysis of Dermacoccus abyssi bacteria isolated from Deep Mariana trench Micromonospora spp reveals genes involved in the environmental adaptation and production of secondary metabolites.</title>
        <authorList>
            <person name="Abdel-Mageed W.M."/>
            <person name="Lehri B."/>
            <person name="Nouioui I."/>
            <person name="Goodfellow I."/>
            <person name="Jaspars M."/>
            <person name="Karlyshev A."/>
        </authorList>
    </citation>
    <scope>NUCLEOTIDE SEQUENCE [LARGE SCALE GENOMIC DNA]</scope>
    <source>
        <strain evidence="3 4">MT1.1</strain>
    </source>
</reference>
<evidence type="ECO:0000259" key="2">
    <source>
        <dbReference type="Pfam" id="PF13193"/>
    </source>
</evidence>
<protein>
    <recommendedName>
        <fullName evidence="2">AMP-binding enzyme C-terminal domain-containing protein</fullName>
    </recommendedName>
</protein>
<feature type="compositionally biased region" description="Basic residues" evidence="1">
    <location>
        <begin position="77"/>
        <end position="86"/>
    </location>
</feature>
<dbReference type="Gene3D" id="3.30.300.30">
    <property type="match status" value="1"/>
</dbReference>
<feature type="region of interest" description="Disordered" evidence="1">
    <location>
        <begin position="57"/>
        <end position="119"/>
    </location>
</feature>
<dbReference type="EMBL" id="QWLM01000001">
    <property type="protein sequence ID" value="RHW48002.1"/>
    <property type="molecule type" value="Genomic_DNA"/>
</dbReference>
<dbReference type="AlphaFoldDB" id="A0A417ZBG6"/>
<dbReference type="Pfam" id="PF13193">
    <property type="entry name" value="AMP-binding_C"/>
    <property type="match status" value="1"/>
</dbReference>
<sequence>MTTVERQGVETLLASSVFGRHGHGHSFRQLGTKSYRKKSSPIEPLLVNKRKSLVRHAVDGATSASRSTHARSIPTGRRWRRPRHAGPARAATGPCPGDGRPRKENAKASKHGSRPEKWGEWVVAVVQPTPGANPDPAQVAAFTKERISSVKAPKEVSVWPGLKRSEVGKVLKRTSSRR</sequence>
<name>A0A417ZBG6_9MICO</name>
<organism evidence="3 4">
    <name type="scientific">Dermacoccus abyssi</name>
    <dbReference type="NCBI Taxonomy" id="322596"/>
    <lineage>
        <taxon>Bacteria</taxon>
        <taxon>Bacillati</taxon>
        <taxon>Actinomycetota</taxon>
        <taxon>Actinomycetes</taxon>
        <taxon>Micrococcales</taxon>
        <taxon>Dermacoccaceae</taxon>
        <taxon>Dermacoccus</taxon>
    </lineage>
</organism>
<comment type="caution">
    <text evidence="3">The sequence shown here is derived from an EMBL/GenBank/DDBJ whole genome shotgun (WGS) entry which is preliminary data.</text>
</comment>
<dbReference type="InterPro" id="IPR025110">
    <property type="entry name" value="AMP-bd_C"/>
</dbReference>
<feature type="compositionally biased region" description="Low complexity" evidence="1">
    <location>
        <begin position="61"/>
        <end position="76"/>
    </location>
</feature>
<evidence type="ECO:0000313" key="3">
    <source>
        <dbReference type="EMBL" id="RHW48002.1"/>
    </source>
</evidence>
<gene>
    <name evidence="3" type="ORF">D1832_00730</name>
</gene>
<dbReference type="SUPFAM" id="SSF56801">
    <property type="entry name" value="Acetyl-CoA synthetase-like"/>
    <property type="match status" value="1"/>
</dbReference>
<feature type="domain" description="AMP-binding enzyme C-terminal" evidence="2">
    <location>
        <begin position="112"/>
        <end position="169"/>
    </location>
</feature>
<proteinExistence type="predicted"/>
<dbReference type="RefSeq" id="WP_118912196.1">
    <property type="nucleotide sequence ID" value="NZ_CBCRVH010000001.1"/>
</dbReference>
<feature type="compositionally biased region" description="Basic and acidic residues" evidence="1">
    <location>
        <begin position="99"/>
        <end position="119"/>
    </location>
</feature>